<evidence type="ECO:0000256" key="3">
    <source>
        <dbReference type="ARBA" id="ARBA00022679"/>
    </source>
</evidence>
<dbReference type="AlphaFoldDB" id="A0A4R9BUM3"/>
<dbReference type="PANTHER" id="PTHR45947">
    <property type="entry name" value="SULFOQUINOVOSYL TRANSFERASE SQD2"/>
    <property type="match status" value="1"/>
</dbReference>
<evidence type="ECO:0000313" key="6">
    <source>
        <dbReference type="EMBL" id="TFD91074.1"/>
    </source>
</evidence>
<dbReference type="RefSeq" id="WP_134640593.1">
    <property type="nucleotide sequence ID" value="NZ_SOHM01000018.1"/>
</dbReference>
<dbReference type="Proteomes" id="UP000298468">
    <property type="component" value="Unassembled WGS sequence"/>
</dbReference>
<dbReference type="InterPro" id="IPR050194">
    <property type="entry name" value="Glycosyltransferase_grp1"/>
</dbReference>
<proteinExistence type="predicted"/>
<keyword evidence="3 6" id="KW-0808">Transferase</keyword>
<name>A0A4R9BUM3_9MICO</name>
<dbReference type="InterPro" id="IPR001296">
    <property type="entry name" value="Glyco_trans_1"/>
</dbReference>
<dbReference type="Gene3D" id="3.40.50.2000">
    <property type="entry name" value="Glycogen Phosphorylase B"/>
    <property type="match status" value="2"/>
</dbReference>
<feature type="domain" description="Glycosyl transferase family 1" evidence="4">
    <location>
        <begin position="193"/>
        <end position="344"/>
    </location>
</feature>
<keyword evidence="7" id="KW-1185">Reference proteome</keyword>
<feature type="domain" description="Glycosyltransferase subfamily 4-like N-terminal" evidence="5">
    <location>
        <begin position="14"/>
        <end position="174"/>
    </location>
</feature>
<evidence type="ECO:0000259" key="4">
    <source>
        <dbReference type="Pfam" id="PF00534"/>
    </source>
</evidence>
<sequence>MRVAVVSESFLPTVSGVTTSVCKVLGELRRQGHDALVIAPSGAPASFAGFPVHTVPALSYRQFPVGLPNPRVLGLLSDFQPDVLHAASPFLLGAQGIASARRLGVPSVAVFQTDVAGYANRNRLGQASKLAWRFVKWVHDGADLTLVPSTASMRDLRRIGVQRLDLWTRGVDLDGYHPNNRRDPEVAALRRRLAPNGEVVIGYVGRIAPEKQVERFRALRGLAGISIALVGDGPSTPLVTRALAGLPVTWLGRLAGAELAAAYASFDVFLHAGTEETFGQTLQEAHAAGLPVVAPRAGGPIDLVGHGTDGFLFTPDDERDLRRHVAALVADAPLRHRMGEAGRRAVLGRSWENVCATLFDHYQQVIDESLARRAETLVPLAQRR</sequence>
<dbReference type="EMBL" id="SOHM01000018">
    <property type="protein sequence ID" value="TFD91074.1"/>
    <property type="molecule type" value="Genomic_DNA"/>
</dbReference>
<accession>A0A4R9BUM3</accession>
<evidence type="ECO:0000313" key="7">
    <source>
        <dbReference type="Proteomes" id="UP000298468"/>
    </source>
</evidence>
<dbReference type="Pfam" id="PF00534">
    <property type="entry name" value="Glycos_transf_1"/>
    <property type="match status" value="1"/>
</dbReference>
<evidence type="ECO:0000259" key="5">
    <source>
        <dbReference type="Pfam" id="PF13439"/>
    </source>
</evidence>
<dbReference type="GO" id="GO:0016758">
    <property type="term" value="F:hexosyltransferase activity"/>
    <property type="evidence" value="ECO:0007669"/>
    <property type="project" value="TreeGrafter"/>
</dbReference>
<comment type="caution">
    <text evidence="6">The sequence shown here is derived from an EMBL/GenBank/DDBJ whole genome shotgun (WGS) entry which is preliminary data.</text>
</comment>
<dbReference type="InterPro" id="IPR028098">
    <property type="entry name" value="Glyco_trans_4-like_N"/>
</dbReference>
<keyword evidence="2" id="KW-0328">Glycosyltransferase</keyword>
<dbReference type="GO" id="GO:1901137">
    <property type="term" value="P:carbohydrate derivative biosynthetic process"/>
    <property type="evidence" value="ECO:0007669"/>
    <property type="project" value="UniProtKB-ARBA"/>
</dbReference>
<dbReference type="OrthoDB" id="9802525at2"/>
<gene>
    <name evidence="6" type="ORF">E3T61_09390</name>
</gene>
<dbReference type="PANTHER" id="PTHR45947:SF3">
    <property type="entry name" value="SULFOQUINOVOSYL TRANSFERASE SQD2"/>
    <property type="match status" value="1"/>
</dbReference>
<dbReference type="SUPFAM" id="SSF53756">
    <property type="entry name" value="UDP-Glycosyltransferase/glycogen phosphorylase"/>
    <property type="match status" value="1"/>
</dbReference>
<evidence type="ECO:0000256" key="2">
    <source>
        <dbReference type="ARBA" id="ARBA00022676"/>
    </source>
</evidence>
<protein>
    <recommendedName>
        <fullName evidence="1">D-inositol 3-phosphate glycosyltransferase</fullName>
    </recommendedName>
</protein>
<evidence type="ECO:0000256" key="1">
    <source>
        <dbReference type="ARBA" id="ARBA00021292"/>
    </source>
</evidence>
<reference evidence="6 7" key="1">
    <citation type="submission" date="2019-03" db="EMBL/GenBank/DDBJ databases">
        <title>Genomics of glacier-inhabiting Cryobacterium strains.</title>
        <authorList>
            <person name="Liu Q."/>
            <person name="Xin Y.-H."/>
        </authorList>
    </citation>
    <scope>NUCLEOTIDE SEQUENCE [LARGE SCALE GENOMIC DNA]</scope>
    <source>
        <strain evidence="6 7">Sr59</strain>
    </source>
</reference>
<organism evidence="6 7">
    <name type="scientific">Cryobacterium lactosi</name>
    <dbReference type="NCBI Taxonomy" id="1259202"/>
    <lineage>
        <taxon>Bacteria</taxon>
        <taxon>Bacillati</taxon>
        <taxon>Actinomycetota</taxon>
        <taxon>Actinomycetes</taxon>
        <taxon>Micrococcales</taxon>
        <taxon>Microbacteriaceae</taxon>
        <taxon>Cryobacterium</taxon>
    </lineage>
</organism>
<dbReference type="CDD" id="cd03814">
    <property type="entry name" value="GT4-like"/>
    <property type="match status" value="1"/>
</dbReference>
<dbReference type="Pfam" id="PF13439">
    <property type="entry name" value="Glyco_transf_4"/>
    <property type="match status" value="1"/>
</dbReference>